<dbReference type="EMBL" id="QGTJ01000006">
    <property type="protein sequence ID" value="PWV61072.1"/>
    <property type="molecule type" value="Genomic_DNA"/>
</dbReference>
<accession>A0A317MZ53</accession>
<dbReference type="InterPro" id="IPR058059">
    <property type="entry name" value="PA3496-like"/>
</dbReference>
<gene>
    <name evidence="2" type="ORF">C7443_10686</name>
</gene>
<reference evidence="2 3" key="1">
    <citation type="submission" date="2018-05" db="EMBL/GenBank/DDBJ databases">
        <title>Genomic Encyclopedia of Type Strains, Phase IV (KMG-IV): sequencing the most valuable type-strain genomes for metagenomic binning, comparative biology and taxonomic classification.</title>
        <authorList>
            <person name="Goeker M."/>
        </authorList>
    </citation>
    <scope>NUCLEOTIDE SEQUENCE [LARGE SCALE GENOMIC DNA]</scope>
    <source>
        <strain evidence="2 3">DSM 23606</strain>
    </source>
</reference>
<feature type="region of interest" description="Disordered" evidence="1">
    <location>
        <begin position="1"/>
        <end position="40"/>
    </location>
</feature>
<dbReference type="RefSeq" id="WP_110018750.1">
    <property type="nucleotide sequence ID" value="NZ_QGTJ01000006.1"/>
</dbReference>
<evidence type="ECO:0000256" key="1">
    <source>
        <dbReference type="SAM" id="MobiDB-lite"/>
    </source>
</evidence>
<name>A0A317MZ53_9GAMM</name>
<sequence length="68" mass="7800">MREKFNSEEDIVDDEGSSEAPAEATPPVASSGGTSKAWRSIERHRELRELRRHLEDFTFDDDPKNLQI</sequence>
<feature type="compositionally biased region" description="Acidic residues" evidence="1">
    <location>
        <begin position="8"/>
        <end position="17"/>
    </location>
</feature>
<organism evidence="2 3">
    <name type="scientific">Plasticicumulans acidivorans</name>
    <dbReference type="NCBI Taxonomy" id="886464"/>
    <lineage>
        <taxon>Bacteria</taxon>
        <taxon>Pseudomonadati</taxon>
        <taxon>Pseudomonadota</taxon>
        <taxon>Gammaproteobacteria</taxon>
        <taxon>Candidatus Competibacteraceae</taxon>
        <taxon>Plasticicumulans</taxon>
    </lineage>
</organism>
<evidence type="ECO:0000313" key="2">
    <source>
        <dbReference type="EMBL" id="PWV61072.1"/>
    </source>
</evidence>
<protein>
    <submittedName>
        <fullName evidence="2">Uncharacterized protein</fullName>
    </submittedName>
</protein>
<dbReference type="AlphaFoldDB" id="A0A317MZ53"/>
<dbReference type="Proteomes" id="UP000246569">
    <property type="component" value="Unassembled WGS sequence"/>
</dbReference>
<evidence type="ECO:0000313" key="3">
    <source>
        <dbReference type="Proteomes" id="UP000246569"/>
    </source>
</evidence>
<proteinExistence type="predicted"/>
<comment type="caution">
    <text evidence="2">The sequence shown here is derived from an EMBL/GenBank/DDBJ whole genome shotgun (WGS) entry which is preliminary data.</text>
</comment>
<keyword evidence="3" id="KW-1185">Reference proteome</keyword>
<dbReference type="NCBIfam" id="NF046101">
    <property type="entry name" value="PA3496_fam"/>
    <property type="match status" value="1"/>
</dbReference>